<protein>
    <recommendedName>
        <fullName evidence="6">Probable sugar-binding periplasmic protein</fullName>
    </recommendedName>
</protein>
<dbReference type="Pfam" id="PF01547">
    <property type="entry name" value="SBP_bac_1"/>
    <property type="match status" value="1"/>
</dbReference>
<dbReference type="InterPro" id="IPR022387">
    <property type="entry name" value="Bind_CPR0540"/>
</dbReference>
<evidence type="ECO:0000256" key="1">
    <source>
        <dbReference type="ARBA" id="ARBA00004196"/>
    </source>
</evidence>
<evidence type="ECO:0000256" key="2">
    <source>
        <dbReference type="ARBA" id="ARBA00008520"/>
    </source>
</evidence>
<organism evidence="7 8">
    <name type="scientific">Bacillus wiedmannii</name>
    <dbReference type="NCBI Taxonomy" id="1890302"/>
    <lineage>
        <taxon>Bacteria</taxon>
        <taxon>Bacillati</taxon>
        <taxon>Bacillota</taxon>
        <taxon>Bacilli</taxon>
        <taxon>Bacillales</taxon>
        <taxon>Bacillaceae</taxon>
        <taxon>Bacillus</taxon>
        <taxon>Bacillus cereus group</taxon>
    </lineage>
</organism>
<accession>A0A2C5GJJ9</accession>
<name>A0A2C5GJJ9_9BACI</name>
<dbReference type="PANTHER" id="PTHR43649:SF28">
    <property type="entry name" value="BINDING PROTEIN COMPONENT OF ABC SUGAR TRANSPORTER-RELATED"/>
    <property type="match status" value="1"/>
</dbReference>
<evidence type="ECO:0000256" key="6">
    <source>
        <dbReference type="ARBA" id="ARBA00049753"/>
    </source>
</evidence>
<keyword evidence="3" id="KW-0813">Transport</keyword>
<evidence type="ECO:0000256" key="5">
    <source>
        <dbReference type="ARBA" id="ARBA00049629"/>
    </source>
</evidence>
<dbReference type="Gene3D" id="3.40.190.10">
    <property type="entry name" value="Periplasmic binding protein-like II"/>
    <property type="match status" value="1"/>
</dbReference>
<comment type="subcellular location">
    <subcellularLocation>
        <location evidence="1">Cell envelope</location>
    </subcellularLocation>
</comment>
<gene>
    <name evidence="7" type="ORF">COI65_06210</name>
</gene>
<evidence type="ECO:0000256" key="3">
    <source>
        <dbReference type="ARBA" id="ARBA00022448"/>
    </source>
</evidence>
<dbReference type="NCBIfam" id="TIGR03850">
    <property type="entry name" value="bind_CPR_0540"/>
    <property type="match status" value="1"/>
</dbReference>
<dbReference type="EMBL" id="NUUQ01000004">
    <property type="protein sequence ID" value="PHG65406.1"/>
    <property type="molecule type" value="Genomic_DNA"/>
</dbReference>
<dbReference type="InterPro" id="IPR006059">
    <property type="entry name" value="SBP"/>
</dbReference>
<dbReference type="Proteomes" id="UP000222503">
    <property type="component" value="Unassembled WGS sequence"/>
</dbReference>
<evidence type="ECO:0000313" key="7">
    <source>
        <dbReference type="EMBL" id="PHG65406.1"/>
    </source>
</evidence>
<dbReference type="AlphaFoldDB" id="A0A2C5GJJ9"/>
<comment type="function">
    <text evidence="5">Part of a binding-protein-dependent transport system for a sugar.</text>
</comment>
<dbReference type="SUPFAM" id="SSF53850">
    <property type="entry name" value="Periplasmic binding protein-like II"/>
    <property type="match status" value="1"/>
</dbReference>
<keyword evidence="4" id="KW-0732">Signal</keyword>
<reference evidence="7 8" key="1">
    <citation type="submission" date="2017-09" db="EMBL/GenBank/DDBJ databases">
        <title>Large-scale bioinformatics analysis of Bacillus genomes uncovers conserved roles of natural products in bacterial physiology.</title>
        <authorList>
            <consortium name="Agbiome Team Llc"/>
            <person name="Bleich R.M."/>
            <person name="Grubbs K.J."/>
            <person name="Santa Maria K.C."/>
            <person name="Allen S.E."/>
            <person name="Farag S."/>
            <person name="Shank E.A."/>
            <person name="Bowers A."/>
        </authorList>
    </citation>
    <scope>NUCLEOTIDE SEQUENCE [LARGE SCALE GENOMIC DNA]</scope>
    <source>
        <strain evidence="7 8">AFS029838</strain>
    </source>
</reference>
<dbReference type="PANTHER" id="PTHR43649">
    <property type="entry name" value="ARABINOSE-BINDING PROTEIN-RELATED"/>
    <property type="match status" value="1"/>
</dbReference>
<comment type="similarity">
    <text evidence="2">Belongs to the bacterial solute-binding protein 1 family.</text>
</comment>
<dbReference type="GO" id="GO:0030313">
    <property type="term" value="C:cell envelope"/>
    <property type="evidence" value="ECO:0007669"/>
    <property type="project" value="UniProtKB-SubCell"/>
</dbReference>
<evidence type="ECO:0000256" key="4">
    <source>
        <dbReference type="ARBA" id="ARBA00022729"/>
    </source>
</evidence>
<sequence>MFIVKALSILYSLIMKGRLGDGGKIKMKKKLLLSGMTALLSLSLIACQSNTTKVDNSSKKQVLHVAALESAYGKEMWTKVIEAYEAANPKVDVKLTVDKNLEDVIGSNMKAGNYPDVVLLATGRKQALTETLIKDKALEDITDVLDRNVYGEEVKVKDKLIPGLTGTLATNPYNDDKTYMAPMFYSPTGLFYNASLLKEKGWEVPKTWDEMWVLGDKAKAEGISLFTYPTTGYFDTFFYTLLLGMGGPEFYNKAMKYENGIWETPEATKIFGIFGKLAKYTEPTTVANANDKDYKKNQQLILDNKALFMPNGTWVVGEMGEAPRSKGFEWSMMTLPSFDANSDRYAFTYFEQMWIPSAAKNKQAAKDFLTFVYSDKAVEKFAESSAIQPIKGISSKLTGSNKLFYGIYDNGVKVGTGGFAATKAVEGVSMADTLFRTIDSVMSGDKKVEDWQKSIEKTSDQLRSALK</sequence>
<comment type="caution">
    <text evidence="7">The sequence shown here is derived from an EMBL/GenBank/DDBJ whole genome shotgun (WGS) entry which is preliminary data.</text>
</comment>
<evidence type="ECO:0000313" key="8">
    <source>
        <dbReference type="Proteomes" id="UP000222503"/>
    </source>
</evidence>
<dbReference type="InterPro" id="IPR050490">
    <property type="entry name" value="Bact_solute-bd_prot1"/>
</dbReference>
<proteinExistence type="inferred from homology"/>